<keyword evidence="14" id="KW-1185">Reference proteome</keyword>
<dbReference type="SUPFAM" id="SSF143631">
    <property type="entry name" value="ApbE-like"/>
    <property type="match status" value="1"/>
</dbReference>
<dbReference type="PANTHER" id="PTHR30040">
    <property type="entry name" value="THIAMINE BIOSYNTHESIS LIPOPROTEIN APBE"/>
    <property type="match status" value="1"/>
</dbReference>
<dbReference type="EMBL" id="QPJJ01000005">
    <property type="protein sequence ID" value="RCW71898.1"/>
    <property type="molecule type" value="Genomic_DNA"/>
</dbReference>
<dbReference type="Pfam" id="PF02424">
    <property type="entry name" value="ApbE"/>
    <property type="match status" value="1"/>
</dbReference>
<reference evidence="13 14" key="1">
    <citation type="submission" date="2018-07" db="EMBL/GenBank/DDBJ databases">
        <title>Genomic Encyclopedia of Type Strains, Phase IV (KMG-IV): sequencing the most valuable type-strain genomes for metagenomic binning, comparative biology and taxonomic classification.</title>
        <authorList>
            <person name="Goeker M."/>
        </authorList>
    </citation>
    <scope>NUCLEOTIDE SEQUENCE [LARGE SCALE GENOMIC DNA]</scope>
    <source>
        <strain evidence="13 14">DSM 27696</strain>
    </source>
</reference>
<gene>
    <name evidence="13" type="ORF">DFR57_10581</name>
</gene>
<evidence type="ECO:0000256" key="7">
    <source>
        <dbReference type="ARBA" id="ARBA00022842"/>
    </source>
</evidence>
<dbReference type="AlphaFoldDB" id="A0A368XXY5"/>
<dbReference type="PROSITE" id="PS51257">
    <property type="entry name" value="PROKAR_LIPOPROTEIN"/>
    <property type="match status" value="1"/>
</dbReference>
<name>A0A368XXY5_9BACI</name>
<dbReference type="Proteomes" id="UP000252585">
    <property type="component" value="Unassembled WGS sequence"/>
</dbReference>
<comment type="caution">
    <text evidence="13">The sequence shown here is derived from an EMBL/GenBank/DDBJ whole genome shotgun (WGS) entry which is preliminary data.</text>
</comment>
<comment type="cofactor">
    <cofactor evidence="11">
        <name>Mg(2+)</name>
        <dbReference type="ChEBI" id="CHEBI:18420"/>
    </cofactor>
    <cofactor evidence="11">
        <name>Mn(2+)</name>
        <dbReference type="ChEBI" id="CHEBI:29035"/>
    </cofactor>
    <text evidence="11">Magnesium. Can also use manganese.</text>
</comment>
<evidence type="ECO:0000256" key="8">
    <source>
        <dbReference type="ARBA" id="ARBA00031306"/>
    </source>
</evidence>
<protein>
    <recommendedName>
        <fullName evidence="2 10">FAD:protein FMN transferase</fullName>
        <ecNumber evidence="1 10">2.7.1.180</ecNumber>
    </recommendedName>
    <alternativeName>
        <fullName evidence="8 10">Flavin transferase</fullName>
    </alternativeName>
</protein>
<evidence type="ECO:0000256" key="5">
    <source>
        <dbReference type="ARBA" id="ARBA00022723"/>
    </source>
</evidence>
<keyword evidence="12" id="KW-0472">Membrane</keyword>
<dbReference type="GO" id="GO:0005886">
    <property type="term" value="C:plasma membrane"/>
    <property type="evidence" value="ECO:0007669"/>
    <property type="project" value="UniProtKB-SubCell"/>
</dbReference>
<evidence type="ECO:0000313" key="13">
    <source>
        <dbReference type="EMBL" id="RCW71898.1"/>
    </source>
</evidence>
<keyword evidence="3 10" id="KW-0285">Flavoprotein</keyword>
<comment type="catalytic activity">
    <reaction evidence="9 10 12">
        <text>L-threonyl-[protein] + FAD = FMN-L-threonyl-[protein] + AMP + H(+)</text>
        <dbReference type="Rhea" id="RHEA:36847"/>
        <dbReference type="Rhea" id="RHEA-COMP:11060"/>
        <dbReference type="Rhea" id="RHEA-COMP:11061"/>
        <dbReference type="ChEBI" id="CHEBI:15378"/>
        <dbReference type="ChEBI" id="CHEBI:30013"/>
        <dbReference type="ChEBI" id="CHEBI:57692"/>
        <dbReference type="ChEBI" id="CHEBI:74257"/>
        <dbReference type="ChEBI" id="CHEBI:456215"/>
        <dbReference type="EC" id="2.7.1.180"/>
    </reaction>
</comment>
<evidence type="ECO:0000256" key="6">
    <source>
        <dbReference type="ARBA" id="ARBA00022827"/>
    </source>
</evidence>
<dbReference type="Gene3D" id="3.10.520.10">
    <property type="entry name" value="ApbE-like domains"/>
    <property type="match status" value="1"/>
</dbReference>
<dbReference type="RefSeq" id="WP_245937414.1">
    <property type="nucleotide sequence ID" value="NZ_QPJJ01000005.1"/>
</dbReference>
<keyword evidence="4 10" id="KW-0808">Transferase</keyword>
<proteinExistence type="inferred from homology"/>
<comment type="function">
    <text evidence="12">Flavin transferase that catalyzes the transfer of the FMN moiety of FAD and its covalent binding to the hydroxyl group of a threonine residue in a target flavoprotein.</text>
</comment>
<evidence type="ECO:0000256" key="10">
    <source>
        <dbReference type="PIRNR" id="PIRNR006268"/>
    </source>
</evidence>
<dbReference type="InterPro" id="IPR024932">
    <property type="entry name" value="ApbE"/>
</dbReference>
<comment type="similarity">
    <text evidence="10 12">Belongs to the ApbE family.</text>
</comment>
<feature type="binding site" evidence="11">
    <location>
        <position position="293"/>
    </location>
    <ligand>
        <name>Mg(2+)</name>
        <dbReference type="ChEBI" id="CHEBI:18420"/>
    </ligand>
</feature>
<feature type="binding site" evidence="11">
    <location>
        <position position="175"/>
    </location>
    <ligand>
        <name>Mg(2+)</name>
        <dbReference type="ChEBI" id="CHEBI:18420"/>
    </ligand>
</feature>
<comment type="subcellular location">
    <subcellularLocation>
        <location evidence="12">Cell inner membrane</location>
        <topology evidence="12">Lipid-anchor</topology>
        <orientation evidence="12">Periplasmic side</orientation>
    </subcellularLocation>
</comment>
<keyword evidence="5 10" id="KW-0479">Metal-binding</keyword>
<dbReference type="EC" id="2.7.1.180" evidence="1 10"/>
<keyword evidence="12 13" id="KW-0449">Lipoprotein</keyword>
<dbReference type="GO" id="GO:0046872">
    <property type="term" value="F:metal ion binding"/>
    <property type="evidence" value="ECO:0007669"/>
    <property type="project" value="UniProtKB-UniRule"/>
</dbReference>
<keyword evidence="7 10" id="KW-0460">Magnesium</keyword>
<evidence type="ECO:0000256" key="1">
    <source>
        <dbReference type="ARBA" id="ARBA00011955"/>
    </source>
</evidence>
<dbReference type="InterPro" id="IPR003374">
    <property type="entry name" value="ApbE-like_sf"/>
</dbReference>
<accession>A0A368XXY5</accession>
<evidence type="ECO:0000256" key="4">
    <source>
        <dbReference type="ARBA" id="ARBA00022679"/>
    </source>
</evidence>
<organism evidence="13 14">
    <name type="scientific">Saliterribacillus persicus</name>
    <dbReference type="NCBI Taxonomy" id="930114"/>
    <lineage>
        <taxon>Bacteria</taxon>
        <taxon>Bacillati</taxon>
        <taxon>Bacillota</taxon>
        <taxon>Bacilli</taxon>
        <taxon>Bacillales</taxon>
        <taxon>Bacillaceae</taxon>
        <taxon>Saliterribacillus</taxon>
    </lineage>
</organism>
<keyword evidence="6 10" id="KW-0274">FAD</keyword>
<evidence type="ECO:0000256" key="11">
    <source>
        <dbReference type="PIRSR" id="PIRSR006268-2"/>
    </source>
</evidence>
<evidence type="ECO:0000256" key="2">
    <source>
        <dbReference type="ARBA" id="ARBA00016337"/>
    </source>
</evidence>
<dbReference type="PANTHER" id="PTHR30040:SF2">
    <property type="entry name" value="FAD:PROTEIN FMN TRANSFERASE"/>
    <property type="match status" value="1"/>
</dbReference>
<sequence length="347" mass="38683">MKKILAIILFSSIIIVGCNGTTGEEEVSTQPFKQTEFLLGTVVTVKIYDEDKEAVLQEAFTLMEELEAKISTSIEDSEINKINQQAGKEAVKVSEEVFNLIESGKAYSEKANGSFDITIGPLTSLWHIGYEDAKKPDQSEITEILSYIDYEKIEMNEDNQTIYLEQENMQLDLGAIAKGFIADRINELFEEKEVSTGIIDLGGNIYVRGEHPRQDNWTIGIQNPFEGRGELVGKVTGENISVVTSGIYERYLEVDGKQYHHLLNPIDGYPFDNEIAGVTIISEKSIDGDALSTLVFSKGLEGGLQAIEEMDDIDVIIVTKDKEVYLSEGFTNFELTNEDFVLMEGVE</sequence>
<feature type="binding site" evidence="11">
    <location>
        <position position="289"/>
    </location>
    <ligand>
        <name>Mg(2+)</name>
        <dbReference type="ChEBI" id="CHEBI:18420"/>
    </ligand>
</feature>
<evidence type="ECO:0000313" key="14">
    <source>
        <dbReference type="Proteomes" id="UP000252585"/>
    </source>
</evidence>
<keyword evidence="12" id="KW-0997">Cell inner membrane</keyword>
<evidence type="ECO:0000256" key="12">
    <source>
        <dbReference type="RuleBase" id="RU363002"/>
    </source>
</evidence>
<dbReference type="PIRSF" id="PIRSF006268">
    <property type="entry name" value="ApbE"/>
    <property type="match status" value="1"/>
</dbReference>
<keyword evidence="12" id="KW-1003">Cell membrane</keyword>
<evidence type="ECO:0000256" key="9">
    <source>
        <dbReference type="ARBA" id="ARBA00048540"/>
    </source>
</evidence>
<dbReference type="GO" id="GO:0016740">
    <property type="term" value="F:transferase activity"/>
    <property type="evidence" value="ECO:0007669"/>
    <property type="project" value="UniProtKB-UniRule"/>
</dbReference>
<evidence type="ECO:0000256" key="3">
    <source>
        <dbReference type="ARBA" id="ARBA00022630"/>
    </source>
</evidence>